<keyword evidence="6" id="KW-0282">Flagellum</keyword>
<comment type="similarity">
    <text evidence="5">Belongs to the FlgI family.</text>
</comment>
<proteinExistence type="inferred from homology"/>
<dbReference type="PRINTS" id="PR01010">
    <property type="entry name" value="FLGPRINGFLGI"/>
</dbReference>
<comment type="subunit">
    <text evidence="5">The basal body constitutes a major portion of the flagellar organelle and consists of four rings (L,P,S, and M) mounted on a central rod.</text>
</comment>
<dbReference type="PANTHER" id="PTHR30381:SF0">
    <property type="entry name" value="FLAGELLAR P-RING PROTEIN"/>
    <property type="match status" value="1"/>
</dbReference>
<evidence type="ECO:0000313" key="7">
    <source>
        <dbReference type="Proteomes" id="UP000064029"/>
    </source>
</evidence>
<dbReference type="GO" id="GO:0030288">
    <property type="term" value="C:outer membrane-bounded periplasmic space"/>
    <property type="evidence" value="ECO:0007669"/>
    <property type="project" value="InterPro"/>
</dbReference>
<protein>
    <recommendedName>
        <fullName evidence="5">Flagellar P-ring protein</fullName>
    </recommendedName>
    <alternativeName>
        <fullName evidence="5">Basal body P-ring protein</fullName>
    </alternativeName>
</protein>
<evidence type="ECO:0000313" key="6">
    <source>
        <dbReference type="EMBL" id="KVG71138.1"/>
    </source>
</evidence>
<feature type="signal peptide" evidence="5">
    <location>
        <begin position="1"/>
        <end position="22"/>
    </location>
</feature>
<keyword evidence="6" id="KW-0969">Cilium</keyword>
<comment type="caution">
    <text evidence="6">The sequence shown here is derived from an EMBL/GenBank/DDBJ whole genome shotgun (WGS) entry which is preliminary data.</text>
</comment>
<name>A0A103RNQ0_9BURK</name>
<comment type="function">
    <text evidence="1 5">Assembles around the rod to form the L-ring and probably protects the motor/basal body from shearing forces during rotation.</text>
</comment>
<dbReference type="Proteomes" id="UP000064029">
    <property type="component" value="Unassembled WGS sequence"/>
</dbReference>
<dbReference type="AlphaFoldDB" id="A0A103RNQ0"/>
<accession>A0A103RNQ0</accession>
<dbReference type="EMBL" id="LOXM01000073">
    <property type="protein sequence ID" value="KVG71138.1"/>
    <property type="molecule type" value="Genomic_DNA"/>
</dbReference>
<dbReference type="HAMAP" id="MF_00416">
    <property type="entry name" value="FlgI"/>
    <property type="match status" value="1"/>
</dbReference>
<dbReference type="Pfam" id="PF02119">
    <property type="entry name" value="FlgI"/>
    <property type="match status" value="1"/>
</dbReference>
<reference evidence="6 7" key="1">
    <citation type="submission" date="2015-11" db="EMBL/GenBank/DDBJ databases">
        <title>Expanding the genomic diversity of Burkholderia species for the development of highly accurate diagnostics.</title>
        <authorList>
            <person name="Sahl J."/>
            <person name="Keim P."/>
            <person name="Wagner D."/>
        </authorList>
    </citation>
    <scope>NUCLEOTIDE SEQUENCE [LARGE SCALE GENOMIC DNA]</scope>
    <source>
        <strain evidence="6 7">MSMB2036</strain>
    </source>
</reference>
<organism evidence="6 7">
    <name type="scientific">Burkholderia ubonensis</name>
    <dbReference type="NCBI Taxonomy" id="101571"/>
    <lineage>
        <taxon>Bacteria</taxon>
        <taxon>Pseudomonadati</taxon>
        <taxon>Pseudomonadota</taxon>
        <taxon>Betaproteobacteria</taxon>
        <taxon>Burkholderiales</taxon>
        <taxon>Burkholderiaceae</taxon>
        <taxon>Burkholderia</taxon>
        <taxon>Burkholderia cepacia complex</taxon>
    </lineage>
</organism>
<evidence type="ECO:0000256" key="1">
    <source>
        <dbReference type="ARBA" id="ARBA00002591"/>
    </source>
</evidence>
<sequence precursor="true">MVRQILRTLLAMMFGIATVSQAQEVRLKDLGRFLGWRDNMLVGYGIVTGLSGSGDTPRSRAMRQALSNVMSQFDLLVPQDQLQSRNVAVVMVTATLPPTSDVGDKIDINVTSIGDARSLSGGTLIMTPLRAADKEIYALAQGPLSVGGYRYDANGNLAQKNHPTVGIVPAGGSVERPVSAGLLSNDGSVTFVVKNADSTTAERIASRINAELGAGRASAVDAHNVRIRAAGMPLNQLLSRVESMSVAPDRMARVVVNERTGTVVAGGDVKISAVSVTQGDIRVSVATENYASQPGFIGYGDAGVRSLIVSNSQLTVSEQPQNATVTLPHTTVSDLVQSLNRAHVTTRDIISILQAIKSAGALYADLIIE</sequence>
<evidence type="ECO:0000256" key="2">
    <source>
        <dbReference type="ARBA" id="ARBA00004117"/>
    </source>
</evidence>
<dbReference type="NCBIfam" id="NF003676">
    <property type="entry name" value="PRK05303.1"/>
    <property type="match status" value="1"/>
</dbReference>
<keyword evidence="4 5" id="KW-0975">Bacterial flagellum</keyword>
<dbReference type="GO" id="GO:0071973">
    <property type="term" value="P:bacterial-type flagellum-dependent cell motility"/>
    <property type="evidence" value="ECO:0007669"/>
    <property type="project" value="InterPro"/>
</dbReference>
<evidence type="ECO:0000256" key="4">
    <source>
        <dbReference type="ARBA" id="ARBA00023143"/>
    </source>
</evidence>
<dbReference type="InterPro" id="IPR001782">
    <property type="entry name" value="Flag_FlgI"/>
</dbReference>
<dbReference type="PANTHER" id="PTHR30381">
    <property type="entry name" value="FLAGELLAR P-RING PERIPLASMIC PROTEIN FLGI"/>
    <property type="match status" value="1"/>
</dbReference>
<dbReference type="GO" id="GO:0009428">
    <property type="term" value="C:bacterial-type flagellum basal body, distal rod, P ring"/>
    <property type="evidence" value="ECO:0007669"/>
    <property type="project" value="InterPro"/>
</dbReference>
<dbReference type="GO" id="GO:0005198">
    <property type="term" value="F:structural molecule activity"/>
    <property type="evidence" value="ECO:0007669"/>
    <property type="project" value="InterPro"/>
</dbReference>
<evidence type="ECO:0000256" key="3">
    <source>
        <dbReference type="ARBA" id="ARBA00022729"/>
    </source>
</evidence>
<comment type="subcellular location">
    <subcellularLocation>
        <location evidence="2 5">Bacterial flagellum basal body</location>
    </subcellularLocation>
</comment>
<gene>
    <name evidence="5" type="primary">flgI</name>
    <name evidence="6" type="ORF">WJ33_21235</name>
</gene>
<keyword evidence="3 5" id="KW-0732">Signal</keyword>
<evidence type="ECO:0000256" key="5">
    <source>
        <dbReference type="HAMAP-Rule" id="MF_00416"/>
    </source>
</evidence>
<keyword evidence="6" id="KW-0966">Cell projection</keyword>
<feature type="chain" id="PRO_5008998444" description="Flagellar P-ring protein" evidence="5">
    <location>
        <begin position="23"/>
        <end position="369"/>
    </location>
</feature>
<dbReference type="RefSeq" id="WP_059750499.1">
    <property type="nucleotide sequence ID" value="NZ_CP013415.1"/>
</dbReference>